<dbReference type="Proteomes" id="UP001153076">
    <property type="component" value="Unassembled WGS sequence"/>
</dbReference>
<reference evidence="2" key="1">
    <citation type="submission" date="2022-04" db="EMBL/GenBank/DDBJ databases">
        <title>Carnegiea gigantea Genome sequencing and assembly v2.</title>
        <authorList>
            <person name="Copetti D."/>
            <person name="Sanderson M.J."/>
            <person name="Burquez A."/>
            <person name="Wojciechowski M.F."/>
        </authorList>
    </citation>
    <scope>NUCLEOTIDE SEQUENCE</scope>
    <source>
        <strain evidence="2">SGP5-SGP5p</strain>
        <tissue evidence="2">Aerial part</tissue>
    </source>
</reference>
<organism evidence="2 3">
    <name type="scientific">Carnegiea gigantea</name>
    <dbReference type="NCBI Taxonomy" id="171969"/>
    <lineage>
        <taxon>Eukaryota</taxon>
        <taxon>Viridiplantae</taxon>
        <taxon>Streptophyta</taxon>
        <taxon>Embryophyta</taxon>
        <taxon>Tracheophyta</taxon>
        <taxon>Spermatophyta</taxon>
        <taxon>Magnoliopsida</taxon>
        <taxon>eudicotyledons</taxon>
        <taxon>Gunneridae</taxon>
        <taxon>Pentapetalae</taxon>
        <taxon>Caryophyllales</taxon>
        <taxon>Cactineae</taxon>
        <taxon>Cactaceae</taxon>
        <taxon>Cactoideae</taxon>
        <taxon>Echinocereeae</taxon>
        <taxon>Carnegiea</taxon>
    </lineage>
</organism>
<dbReference type="AlphaFoldDB" id="A0A9Q1GH84"/>
<name>A0A9Q1GH84_9CARY</name>
<evidence type="ECO:0000313" key="3">
    <source>
        <dbReference type="Proteomes" id="UP001153076"/>
    </source>
</evidence>
<evidence type="ECO:0000313" key="2">
    <source>
        <dbReference type="EMBL" id="KAJ8420581.1"/>
    </source>
</evidence>
<gene>
    <name evidence="2" type="ORF">Cgig2_010236</name>
</gene>
<protein>
    <submittedName>
        <fullName evidence="2">Uncharacterized protein</fullName>
    </submittedName>
</protein>
<dbReference type="EMBL" id="JAKOGI010003331">
    <property type="protein sequence ID" value="KAJ8420581.1"/>
    <property type="molecule type" value="Genomic_DNA"/>
</dbReference>
<keyword evidence="3" id="KW-1185">Reference proteome</keyword>
<comment type="caution">
    <text evidence="2">The sequence shown here is derived from an EMBL/GenBank/DDBJ whole genome shotgun (WGS) entry which is preliminary data.</text>
</comment>
<proteinExistence type="predicted"/>
<accession>A0A9Q1GH84</accession>
<evidence type="ECO:0000256" key="1">
    <source>
        <dbReference type="SAM" id="MobiDB-lite"/>
    </source>
</evidence>
<sequence>MALYILENFEWYRRNVVFRPGPLSYNYEELCPNFDLVVAEEHGQIYELPKLPQVVFMAMLLNNVVKLGVLSGRMITVMESILTELRWNAFQAWTGHNRVYHYCPSGLVIVAYLFDAMRLGLQAYTMGRRPYDPSLSWGVYRSNIYIRYLVPHRHVARTEWCPNAGQAEECCQDHVSKADWMVIALGSASSFGLPSAYYKKGMGRLLQWSLTGSPDFRPNPLPKDYHGLRPGFNLTVVTQYAHDSNIPEMVQDRHELHNVSLRRLDWNIIDRWLWGIELRLWSAQVAHLANPSTDPMTSSGPVEDSGLSDAPPASSDEK</sequence>
<feature type="region of interest" description="Disordered" evidence="1">
    <location>
        <begin position="292"/>
        <end position="318"/>
    </location>
</feature>